<proteinExistence type="predicted"/>
<reference evidence="1" key="1">
    <citation type="submission" date="2017-05" db="UniProtKB">
        <authorList>
            <consortium name="EnsemblMetazoa"/>
        </authorList>
    </citation>
    <scope>IDENTIFICATION</scope>
</reference>
<dbReference type="EnsemblMetazoa" id="Aqu2.1.32804_001">
    <property type="protein sequence ID" value="Aqu2.1.32804_001"/>
    <property type="gene ID" value="Aqu2.1.32804"/>
</dbReference>
<sequence length="114" mass="13072">MAGLADVLIHPETGKATTNPFEASHNVLVTYRSKNWNIASLHYHFSTNIRLIQGCMTKIFTKRGPQYHWILNILERMCLPVVQNLRSILKKLSAGLFFHIKSKNTNVAKVKRKL</sequence>
<organism evidence="1">
    <name type="scientific">Amphimedon queenslandica</name>
    <name type="common">Sponge</name>
    <dbReference type="NCBI Taxonomy" id="400682"/>
    <lineage>
        <taxon>Eukaryota</taxon>
        <taxon>Metazoa</taxon>
        <taxon>Porifera</taxon>
        <taxon>Demospongiae</taxon>
        <taxon>Heteroscleromorpha</taxon>
        <taxon>Haplosclerida</taxon>
        <taxon>Niphatidae</taxon>
        <taxon>Amphimedon</taxon>
    </lineage>
</organism>
<name>A0A1X7UZ50_AMPQE</name>
<dbReference type="AlphaFoldDB" id="A0A1X7UZ50"/>
<dbReference type="InParanoid" id="A0A1X7UZ50"/>
<protein>
    <submittedName>
        <fullName evidence="1">Uncharacterized protein</fullName>
    </submittedName>
</protein>
<evidence type="ECO:0000313" key="1">
    <source>
        <dbReference type="EnsemblMetazoa" id="Aqu2.1.32804_001"/>
    </source>
</evidence>
<accession>A0A1X7UZ50</accession>